<protein>
    <submittedName>
        <fullName evidence="2">Uncharacterized protein</fullName>
    </submittedName>
</protein>
<dbReference type="EMBL" id="MT141540">
    <property type="protein sequence ID" value="QJA65554.1"/>
    <property type="molecule type" value="Genomic_DNA"/>
</dbReference>
<evidence type="ECO:0000313" key="2">
    <source>
        <dbReference type="EMBL" id="QJA84110.1"/>
    </source>
</evidence>
<sequence length="70" mass="8185">MFEWDAARAPMSPVHAYSRKKTNEIWVFGYIIGDRIMVNEAELGHEMLHLLEGRDPDIADPDHLDKLFFK</sequence>
<reference evidence="2" key="1">
    <citation type="submission" date="2020-03" db="EMBL/GenBank/DDBJ databases">
        <title>The deep terrestrial virosphere.</title>
        <authorList>
            <person name="Holmfeldt K."/>
            <person name="Nilsson E."/>
            <person name="Simone D."/>
            <person name="Lopez-Fernandez M."/>
            <person name="Wu X."/>
            <person name="de Brujin I."/>
            <person name="Lundin D."/>
            <person name="Andersson A."/>
            <person name="Bertilsson S."/>
            <person name="Dopson M."/>
        </authorList>
    </citation>
    <scope>NUCLEOTIDE SEQUENCE</scope>
    <source>
        <strain evidence="2">MM415A00224</strain>
        <strain evidence="1">MM415B00387</strain>
    </source>
</reference>
<proteinExistence type="predicted"/>
<accession>A0A6M3KQN2</accession>
<dbReference type="EMBL" id="MT142524">
    <property type="protein sequence ID" value="QJA84110.1"/>
    <property type="molecule type" value="Genomic_DNA"/>
</dbReference>
<organism evidence="2">
    <name type="scientific">viral metagenome</name>
    <dbReference type="NCBI Taxonomy" id="1070528"/>
    <lineage>
        <taxon>unclassified sequences</taxon>
        <taxon>metagenomes</taxon>
        <taxon>organismal metagenomes</taxon>
    </lineage>
</organism>
<evidence type="ECO:0000313" key="1">
    <source>
        <dbReference type="EMBL" id="QJA65554.1"/>
    </source>
</evidence>
<dbReference type="AlphaFoldDB" id="A0A6M3KQN2"/>
<gene>
    <name evidence="2" type="ORF">MM415A00224_0009</name>
    <name evidence="1" type="ORF">MM415B00387_0047</name>
</gene>
<name>A0A6M3KQN2_9ZZZZ</name>